<feature type="compositionally biased region" description="Basic and acidic residues" evidence="1">
    <location>
        <begin position="78"/>
        <end position="107"/>
    </location>
</feature>
<sequence length="194" mass="22349">KQKSLDYGDSDVDTELIDLGQNNDRTSHEISPNDRKNESKDDGLILKIKNDDLVNENEGLANSFKSPEIGNSDIENSNNDHQKNEEIFDDAFKKLNRQKNDENDFKNSKSRSKKIILKKASNDFDNDDEKKYVSSSNHTNLPDINDRSRIKPIVPKNYQKKKRNQKNSNKLKKSANDLPDDTSSPERNTLKKVW</sequence>
<name>A0A3M7SPE0_BRAPC</name>
<evidence type="ECO:0000256" key="1">
    <source>
        <dbReference type="SAM" id="MobiDB-lite"/>
    </source>
</evidence>
<feature type="non-terminal residue" evidence="2">
    <location>
        <position position="1"/>
    </location>
</feature>
<gene>
    <name evidence="2" type="ORF">BpHYR1_053146</name>
</gene>
<feature type="region of interest" description="Disordered" evidence="1">
    <location>
        <begin position="58"/>
        <end position="194"/>
    </location>
</feature>
<feature type="region of interest" description="Disordered" evidence="1">
    <location>
        <begin position="1"/>
        <end position="44"/>
    </location>
</feature>
<dbReference type="EMBL" id="REGN01001026">
    <property type="protein sequence ID" value="RNA37575.1"/>
    <property type="molecule type" value="Genomic_DNA"/>
</dbReference>
<dbReference type="Proteomes" id="UP000276133">
    <property type="component" value="Unassembled WGS sequence"/>
</dbReference>
<evidence type="ECO:0000313" key="2">
    <source>
        <dbReference type="EMBL" id="RNA37575.1"/>
    </source>
</evidence>
<proteinExistence type="predicted"/>
<protein>
    <submittedName>
        <fullName evidence="2">Uncharacterized protein</fullName>
    </submittedName>
</protein>
<evidence type="ECO:0000313" key="3">
    <source>
        <dbReference type="Proteomes" id="UP000276133"/>
    </source>
</evidence>
<reference evidence="2 3" key="1">
    <citation type="journal article" date="2018" name="Sci. Rep.">
        <title>Genomic signatures of local adaptation to the degree of environmental predictability in rotifers.</title>
        <authorList>
            <person name="Franch-Gras L."/>
            <person name="Hahn C."/>
            <person name="Garcia-Roger E.M."/>
            <person name="Carmona M.J."/>
            <person name="Serra M."/>
            <person name="Gomez A."/>
        </authorList>
    </citation>
    <scope>NUCLEOTIDE SEQUENCE [LARGE SCALE GENOMIC DNA]</scope>
    <source>
        <strain evidence="2">HYR1</strain>
    </source>
</reference>
<feature type="compositionally biased region" description="Basic residues" evidence="1">
    <location>
        <begin position="108"/>
        <end position="117"/>
    </location>
</feature>
<feature type="compositionally biased region" description="Basic and acidic residues" evidence="1">
    <location>
        <begin position="25"/>
        <end position="44"/>
    </location>
</feature>
<feature type="compositionally biased region" description="Polar residues" evidence="1">
    <location>
        <begin position="133"/>
        <end position="142"/>
    </location>
</feature>
<organism evidence="2 3">
    <name type="scientific">Brachionus plicatilis</name>
    <name type="common">Marine rotifer</name>
    <name type="synonym">Brachionus muelleri</name>
    <dbReference type="NCBI Taxonomy" id="10195"/>
    <lineage>
        <taxon>Eukaryota</taxon>
        <taxon>Metazoa</taxon>
        <taxon>Spiralia</taxon>
        <taxon>Gnathifera</taxon>
        <taxon>Rotifera</taxon>
        <taxon>Eurotatoria</taxon>
        <taxon>Monogononta</taxon>
        <taxon>Pseudotrocha</taxon>
        <taxon>Ploima</taxon>
        <taxon>Brachionidae</taxon>
        <taxon>Brachionus</taxon>
    </lineage>
</organism>
<dbReference type="AlphaFoldDB" id="A0A3M7SPE0"/>
<comment type="caution">
    <text evidence="2">The sequence shown here is derived from an EMBL/GenBank/DDBJ whole genome shotgun (WGS) entry which is preliminary data.</text>
</comment>
<feature type="compositionally biased region" description="Basic residues" evidence="1">
    <location>
        <begin position="158"/>
        <end position="173"/>
    </location>
</feature>
<accession>A0A3M7SPE0</accession>
<keyword evidence="3" id="KW-1185">Reference proteome</keyword>